<dbReference type="SUPFAM" id="SSF82771">
    <property type="entry name" value="GIY-YIG endonuclease"/>
    <property type="match status" value="1"/>
</dbReference>
<evidence type="ECO:0008006" key="3">
    <source>
        <dbReference type="Google" id="ProtNLM"/>
    </source>
</evidence>
<proteinExistence type="predicted"/>
<gene>
    <name evidence="1" type="ORF">GJ743_09810</name>
</gene>
<accession>A0A6I3MEF5</accession>
<protein>
    <recommendedName>
        <fullName evidence="3">GIY-YIG domain-containing protein</fullName>
    </recommendedName>
</protein>
<reference evidence="1 2" key="1">
    <citation type="submission" date="2019-11" db="EMBL/GenBank/DDBJ databases">
        <title>Agromyces kandeliae sp. nov., isolated from mangrove soil.</title>
        <authorList>
            <person name="Wang R."/>
        </authorList>
    </citation>
    <scope>NUCLEOTIDE SEQUENCE [LARGE SCALE GENOMIC DNA]</scope>
    <source>
        <strain evidence="1 2">JCM 11433</strain>
    </source>
</reference>
<evidence type="ECO:0000313" key="1">
    <source>
        <dbReference type="EMBL" id="MTH68663.1"/>
    </source>
</evidence>
<name>A0A6I3MEF5_9MICO</name>
<evidence type="ECO:0000313" key="2">
    <source>
        <dbReference type="Proteomes" id="UP000433071"/>
    </source>
</evidence>
<sequence>MIDGFSEFVPFAELSTAGVPIGPGVYVVSRPSRAVPEFLDVSPAGWFKGKDPSLPVDELERRWVGETSVIYIGKATSLRTRLSQYRRHGEGTPVGHWGGRMIWQLADSAHLLVGWRETPDDDPESVESAMLAEFAATHGALPFANRKSGRSG</sequence>
<dbReference type="AlphaFoldDB" id="A0A6I3MEF5"/>
<keyword evidence="2" id="KW-1185">Reference proteome</keyword>
<comment type="caution">
    <text evidence="1">The sequence shown here is derived from an EMBL/GenBank/DDBJ whole genome shotgun (WGS) entry which is preliminary data.</text>
</comment>
<dbReference type="InterPro" id="IPR035901">
    <property type="entry name" value="GIY-YIG_endonuc_sf"/>
</dbReference>
<dbReference type="Proteomes" id="UP000433071">
    <property type="component" value="Unassembled WGS sequence"/>
</dbReference>
<organism evidence="1 2">
    <name type="scientific">Agromyces bracchium</name>
    <dbReference type="NCBI Taxonomy" id="88376"/>
    <lineage>
        <taxon>Bacteria</taxon>
        <taxon>Bacillati</taxon>
        <taxon>Actinomycetota</taxon>
        <taxon>Actinomycetes</taxon>
        <taxon>Micrococcales</taxon>
        <taxon>Microbacteriaceae</taxon>
        <taxon>Agromyces</taxon>
    </lineage>
</organism>
<dbReference type="EMBL" id="WMLB01000023">
    <property type="protein sequence ID" value="MTH68663.1"/>
    <property type="molecule type" value="Genomic_DNA"/>
</dbReference>